<sequence length="59" mass="6883">MVKNCDFLGLLFIFFFTTNKATTLKLSKIFNLISSTNPFLILLYAHYIEDLLGLKNIYF</sequence>
<dbReference type="Proteomes" id="UP000580250">
    <property type="component" value="Unassembled WGS sequence"/>
</dbReference>
<dbReference type="EMBL" id="CAJEWN010000062">
    <property type="protein sequence ID" value="CAD2156414.1"/>
    <property type="molecule type" value="Genomic_DNA"/>
</dbReference>
<dbReference type="AlphaFoldDB" id="A0A6V7UH49"/>
<organism evidence="1 2">
    <name type="scientific">Meloidogyne enterolobii</name>
    <name type="common">Root-knot nematode worm</name>
    <name type="synonym">Meloidogyne mayaguensis</name>
    <dbReference type="NCBI Taxonomy" id="390850"/>
    <lineage>
        <taxon>Eukaryota</taxon>
        <taxon>Metazoa</taxon>
        <taxon>Ecdysozoa</taxon>
        <taxon>Nematoda</taxon>
        <taxon>Chromadorea</taxon>
        <taxon>Rhabditida</taxon>
        <taxon>Tylenchina</taxon>
        <taxon>Tylenchomorpha</taxon>
        <taxon>Tylenchoidea</taxon>
        <taxon>Meloidogynidae</taxon>
        <taxon>Meloidogyninae</taxon>
        <taxon>Meloidogyne</taxon>
    </lineage>
</organism>
<proteinExistence type="predicted"/>
<evidence type="ECO:0000313" key="1">
    <source>
        <dbReference type="EMBL" id="CAD2156414.1"/>
    </source>
</evidence>
<accession>A0A6V7UH49</accession>
<gene>
    <name evidence="1" type="ORF">MENT_LOCUS12223</name>
</gene>
<reference evidence="1 2" key="1">
    <citation type="submission" date="2020-08" db="EMBL/GenBank/DDBJ databases">
        <authorList>
            <person name="Koutsovoulos G."/>
            <person name="Danchin GJ E."/>
        </authorList>
    </citation>
    <scope>NUCLEOTIDE SEQUENCE [LARGE SCALE GENOMIC DNA]</scope>
</reference>
<evidence type="ECO:0000313" key="2">
    <source>
        <dbReference type="Proteomes" id="UP000580250"/>
    </source>
</evidence>
<name>A0A6V7UH49_MELEN</name>
<comment type="caution">
    <text evidence="1">The sequence shown here is derived from an EMBL/GenBank/DDBJ whole genome shotgun (WGS) entry which is preliminary data.</text>
</comment>
<protein>
    <submittedName>
        <fullName evidence="1">Uncharacterized protein</fullName>
    </submittedName>
</protein>